<dbReference type="Proteomes" id="UP001642464">
    <property type="component" value="Unassembled WGS sequence"/>
</dbReference>
<dbReference type="Pfam" id="PF00550">
    <property type="entry name" value="PP-binding"/>
    <property type="match status" value="1"/>
</dbReference>
<feature type="transmembrane region" description="Helical" evidence="1">
    <location>
        <begin position="77"/>
        <end position="105"/>
    </location>
</feature>
<dbReference type="SUPFAM" id="SSF47336">
    <property type="entry name" value="ACP-like"/>
    <property type="match status" value="1"/>
</dbReference>
<feature type="transmembrane region" description="Helical" evidence="1">
    <location>
        <begin position="727"/>
        <end position="753"/>
    </location>
</feature>
<feature type="transmembrane region" description="Helical" evidence="1">
    <location>
        <begin position="773"/>
        <end position="795"/>
    </location>
</feature>
<sequence length="1773" mass="193742">MIDCEQGGGGAAAPSFMAQLRKFGVHETATRDRKSLVWVDAKCKEDNAFTYGEVVRRAAAVAKALANKWSCGSGDKILLVFFPGLEFLVAFLGCLMAGMVAVPIYPPNPRNPAKGMKILLAAVRMTEPKVALSHGSFMLAKRLQFKGPSYPNDLPFHSISKLGGLDAKGTVSVMQIAIELWAAPGRLALIQFSSGSTGDPKPVALSAANLDANLFAATTATGTNTQSVGVTWIPVYHDGGLIGSCCGAFYGGAVHVMTSPLIFLGRPAIWMEMISKYRATITFMPNFALEMCINKVPASLIPKLDISSCTNIMVGAEPVRSSTLRRFVERFKACGARLENMSPGLGAAENGVMISIDADASRAPLVLSFSPDSLQVGSEVQQIEGSNAVELVGNGPVVVGTALCVVNPDTLERMDEAQVGELWLSGTSRAVGYFRRPDINDSVFDVALAESPEAKVHYRTGDIGFILDDQVFVCGRLKDMLIINGKNYFPQDIEHATELGAPKHVRPGCVAAFAISDVVRGTEAAVVVAEVRDEKSSDLYEVAMAVKASVATNVQVQVQDVVFIQQRTIPKTTSGKIKRKQAKADLAAGKLKVIMQIRNSELLKERATSFAAAEVELSPEEWLCLRAAQVLDVREVRPDDDLFELGLTSMGVMTLTDALETLAGGSKSINNPDAFFQDNSTVAAMLHGLEALSSRTQTKEGMDRSLPPVKLISSTQLGPVVMPLLEMLGLCVIWVLIFVAVLPPYHFLHWVFFTSELPPPWRVVNYGGTFSTFGFLAMLAIPMWMVAFSFLVIVLKWITVGRYRDSVEIPLWSMLFLRWWVVDRAVHTWEVCVGFFISDTPLLNMWFKLMGSSCAMSAKCEGFYRDFDLVSVDERAVVSGRVFARVFDAKRQVLRFRKTCIASDASIRGSAVVAAGARIAHDTRVLNLCAIPEGGVTMPCSVYEGAPAFRSSRTHSQGSSCRHPQRVGWVKDLVVKVIVMLVSLFMSMMLLHVAFFFWALTPSVEGLRYTGHHRLLPLFYWVGSIYVFGVLFALSTALMKRLVFFFHRGATASFLVDFQWKTTQLAFLQFFNKLVILPGALLRAHGVELAGSCRDWPLFVSSEKLNPSLASGISVGRFSFISSASWDSTDAKEMKTWPTTAIGDDVEVGLASVVEVGARAFESLGPLAVHRVSQEETCSEVHVDVDSDGCDLEAKRVFARCFASLRGLQSDPELCLKLLHGFGFVVAELESLGGEVRDVCTEPQSLDVVVEGVSRGIERLPPLRDFVVLLDRSHGGKLSDSFRQCAVLGLHCVLLLDALTQFLVHSPQKADTHALLFKRLLERAPEQGDQTLIAAMGHSANFEETQGMNGRAKVLAVSMEATCAQIGSKDKLAWVGARLAAQLMSLDDPSAKPVRAFWDAFIPWNAAVVALGSKMDPSFVVAASALLLPRSGLLPTQPADETLEAQFVAQTLVTLWNPDRNILFLTSEKPLDPAWVESLRGAIFARSVVGVGTEELEKMSQVIPKLHYIRSVTNTFSKVLRAREEALLPQRGLRWSLAEEFCLTFLRVAIMLVYVICLAPSFLFAVWMLYGEPFFWQTNARSSPVASRDLAIVLLFPTIPMAAMSLGLFMMLFTFLTLGHSPSKTGKMRLRAGVYCTYQQMTYALQRVFFFVYGSSLNRTWHRILGSTVGKDAFINGLALEPPFLEFGDESVVDGAIIFGHMFAKGKLHDGKTRIGARSTLHPGSIAFPNTQSSRFEEIGSLTLTTRQFTSWRADANGAKESAAETSGPAEAA</sequence>
<dbReference type="InterPro" id="IPR025110">
    <property type="entry name" value="AMP-bd_C"/>
</dbReference>
<dbReference type="PANTHER" id="PTHR22754">
    <property type="entry name" value="DISCO-INTERACTING PROTEIN 2 DIP2 -RELATED"/>
    <property type="match status" value="1"/>
</dbReference>
<dbReference type="Pfam" id="PF00501">
    <property type="entry name" value="AMP-binding"/>
    <property type="match status" value="1"/>
</dbReference>
<evidence type="ECO:0000259" key="2">
    <source>
        <dbReference type="PROSITE" id="PS50075"/>
    </source>
</evidence>
<dbReference type="SUPFAM" id="SSF56801">
    <property type="entry name" value="Acetyl-CoA synthetase-like"/>
    <property type="match status" value="1"/>
</dbReference>
<evidence type="ECO:0000256" key="1">
    <source>
        <dbReference type="SAM" id="Phobius"/>
    </source>
</evidence>
<keyword evidence="1" id="KW-1133">Transmembrane helix</keyword>
<feature type="transmembrane region" description="Helical" evidence="1">
    <location>
        <begin position="1590"/>
        <end position="1619"/>
    </location>
</feature>
<dbReference type="GO" id="GO:0016779">
    <property type="term" value="F:nucleotidyltransferase activity"/>
    <property type="evidence" value="ECO:0007669"/>
    <property type="project" value="UniProtKB-KW"/>
</dbReference>
<feature type="transmembrane region" description="Helical" evidence="1">
    <location>
        <begin position="1541"/>
        <end position="1570"/>
    </location>
</feature>
<keyword evidence="1" id="KW-0472">Membrane</keyword>
<dbReference type="Pfam" id="PF23024">
    <property type="entry name" value="AMP-dom_DIP2-like"/>
    <property type="match status" value="1"/>
</dbReference>
<dbReference type="Gene3D" id="1.10.1200.10">
    <property type="entry name" value="ACP-like"/>
    <property type="match status" value="1"/>
</dbReference>
<gene>
    <name evidence="3" type="ORF">SCF082_LOCUS10753</name>
</gene>
<keyword evidence="3" id="KW-0548">Nucleotidyltransferase</keyword>
<dbReference type="Gene3D" id="3.30.300.30">
    <property type="match status" value="1"/>
</dbReference>
<dbReference type="Gene3D" id="3.40.50.12780">
    <property type="entry name" value="N-terminal domain of ligase-like"/>
    <property type="match status" value="1"/>
</dbReference>
<dbReference type="PROSITE" id="PS50075">
    <property type="entry name" value="CARRIER"/>
    <property type="match status" value="1"/>
</dbReference>
<evidence type="ECO:0000313" key="3">
    <source>
        <dbReference type="EMBL" id="CAK9010636.1"/>
    </source>
</evidence>
<dbReference type="InterPro" id="IPR000873">
    <property type="entry name" value="AMP-dep_synth/lig_dom"/>
</dbReference>
<keyword evidence="1" id="KW-0812">Transmembrane</keyword>
<reference evidence="3 4" key="1">
    <citation type="submission" date="2024-02" db="EMBL/GenBank/DDBJ databases">
        <authorList>
            <person name="Chen Y."/>
            <person name="Shah S."/>
            <person name="Dougan E. K."/>
            <person name="Thang M."/>
            <person name="Chan C."/>
        </authorList>
    </citation>
    <scope>NUCLEOTIDE SEQUENCE [LARGE SCALE GENOMIC DNA]</scope>
</reference>
<proteinExistence type="predicted"/>
<name>A0ABP0J8G1_9DINO</name>
<dbReference type="InterPro" id="IPR009081">
    <property type="entry name" value="PP-bd_ACP"/>
</dbReference>
<dbReference type="InterPro" id="IPR045851">
    <property type="entry name" value="AMP-bd_C_sf"/>
</dbReference>
<dbReference type="InterPro" id="IPR036736">
    <property type="entry name" value="ACP-like_sf"/>
</dbReference>
<dbReference type="PROSITE" id="PS00455">
    <property type="entry name" value="AMP_BINDING"/>
    <property type="match status" value="1"/>
</dbReference>
<feature type="transmembrane region" description="Helical" evidence="1">
    <location>
        <begin position="1018"/>
        <end position="1038"/>
    </location>
</feature>
<organism evidence="3 4">
    <name type="scientific">Durusdinium trenchii</name>
    <dbReference type="NCBI Taxonomy" id="1381693"/>
    <lineage>
        <taxon>Eukaryota</taxon>
        <taxon>Sar</taxon>
        <taxon>Alveolata</taxon>
        <taxon>Dinophyceae</taxon>
        <taxon>Suessiales</taxon>
        <taxon>Symbiodiniaceae</taxon>
        <taxon>Durusdinium</taxon>
    </lineage>
</organism>
<comment type="caution">
    <text evidence="3">The sequence shown here is derived from an EMBL/GenBank/DDBJ whole genome shotgun (WGS) entry which is preliminary data.</text>
</comment>
<dbReference type="InterPro" id="IPR042099">
    <property type="entry name" value="ANL_N_sf"/>
</dbReference>
<keyword evidence="3" id="KW-0436">Ligase</keyword>
<dbReference type="PANTHER" id="PTHR22754:SF32">
    <property type="entry name" value="DISCO-INTERACTING PROTEIN 2"/>
    <property type="match status" value="1"/>
</dbReference>
<feature type="transmembrane region" description="Helical" evidence="1">
    <location>
        <begin position="973"/>
        <end position="998"/>
    </location>
</feature>
<accession>A0ABP0J8G1</accession>
<dbReference type="EMBL" id="CAXAMM010006318">
    <property type="protein sequence ID" value="CAK9010636.1"/>
    <property type="molecule type" value="Genomic_DNA"/>
</dbReference>
<feature type="domain" description="Carrier" evidence="2">
    <location>
        <begin position="614"/>
        <end position="693"/>
    </location>
</feature>
<keyword evidence="3" id="KW-0808">Transferase</keyword>
<protein>
    <submittedName>
        <fullName evidence="3">Long-chain-fatty-acid--AMP ligase FadD28 (Acyl-AMP synthetase) (Long-chain fatty acid adenylyltransferase FadD28)</fullName>
    </submittedName>
</protein>
<dbReference type="InterPro" id="IPR020845">
    <property type="entry name" value="AMP-binding_CS"/>
</dbReference>
<evidence type="ECO:0000313" key="4">
    <source>
        <dbReference type="Proteomes" id="UP001642464"/>
    </source>
</evidence>
<keyword evidence="4" id="KW-1185">Reference proteome</keyword>
<dbReference type="GO" id="GO:0016874">
    <property type="term" value="F:ligase activity"/>
    <property type="evidence" value="ECO:0007669"/>
    <property type="project" value="UniProtKB-KW"/>
</dbReference>